<dbReference type="CDD" id="cd14728">
    <property type="entry name" value="Ere-like"/>
    <property type="match status" value="1"/>
</dbReference>
<dbReference type="PANTHER" id="PTHR31299:SF0">
    <property type="entry name" value="ESTERASE, PUTATIVE (AFU_ORTHOLOGUE AFUA_1G05850)-RELATED"/>
    <property type="match status" value="1"/>
</dbReference>
<dbReference type="GeneID" id="18260955"/>
<dbReference type="Gene3D" id="3.40.1660.10">
    <property type="entry name" value="EreA-like (biosynthetic domain)"/>
    <property type="match status" value="1"/>
</dbReference>
<dbReference type="AlphaFoldDB" id="G0SH93"/>
<name>G0SH93_CHATD</name>
<dbReference type="RefSeq" id="XP_006697200.1">
    <property type="nucleotide sequence ID" value="XM_006697137.1"/>
</dbReference>
<gene>
    <name evidence="2" type="ORF">CTHT_0069170</name>
</gene>
<dbReference type="Pfam" id="PF10346">
    <property type="entry name" value="Con-6"/>
    <property type="match status" value="2"/>
</dbReference>
<dbReference type="STRING" id="759272.G0SH93"/>
<sequence>MSSPTLEAFNPVVALLREHVIPIPPLSESTNSLRRFCSSLVSPETKIVLIGDASHGTSEFYTARAELTKHLIEHHGFNIVAVEADWPDAEAVDRYVRHRRKTPRSHEASIGPQGETIKAGREPAFLRFPTWMWRNQEVQRFTGWLRLHNLGKDPRVVDSVGFYGLDLYSLGTSMKAVIEYLEGVDEEMAEKARQRYGRMMLWAEDPHEYGLEALGAGFKGCEQDIVNMLKDLLEKRLEYVEKEGDGEEFHGGEQNARLVKDAEQYYKAMYYGRDESWNLRDRHMFETLVRVMKHRREQGPARAVVWAHNSHIGDARATSMGWAREELNIGQLCKESFGRQAVNIGCSGYTGTVAAARRWDGDMQVMQVRPGLPSSYEALMHATEIPSFALDLREGHCDRQLRQELMKKRLERFIGCFLSSSMAEDLTQRQLPINNCIIMSEAKNRERGLRAALNNPRVSEEAKKHDRELLEKEFGEHFEESKTPEKARRASHSKHQPKVTESAASGSQEAQPAARKGRRASSGDAPLHQIGEEKERANVIRGLKAALKNPHVSEKAKEVDRKKLQELGENIE</sequence>
<dbReference type="GO" id="GO:0046677">
    <property type="term" value="P:response to antibiotic"/>
    <property type="evidence" value="ECO:0007669"/>
    <property type="project" value="InterPro"/>
</dbReference>
<dbReference type="KEGG" id="cthr:CTHT_0069170"/>
<dbReference type="EMBL" id="GL988047">
    <property type="protein sequence ID" value="EGS17582.1"/>
    <property type="molecule type" value="Genomic_DNA"/>
</dbReference>
<protein>
    <recommendedName>
        <fullName evidence="4">Erythromycin esterase-like protein</fullName>
    </recommendedName>
</protein>
<dbReference type="InterPro" id="IPR018824">
    <property type="entry name" value="Conidiation-specific_6"/>
</dbReference>
<keyword evidence="3" id="KW-1185">Reference proteome</keyword>
<accession>G0SH93</accession>
<feature type="region of interest" description="Disordered" evidence="1">
    <location>
        <begin position="474"/>
        <end position="572"/>
    </location>
</feature>
<organism evidence="3">
    <name type="scientific">Chaetomium thermophilum (strain DSM 1495 / CBS 144.50 / IMI 039719)</name>
    <name type="common">Thermochaetoides thermophila</name>
    <dbReference type="NCBI Taxonomy" id="759272"/>
    <lineage>
        <taxon>Eukaryota</taxon>
        <taxon>Fungi</taxon>
        <taxon>Dikarya</taxon>
        <taxon>Ascomycota</taxon>
        <taxon>Pezizomycotina</taxon>
        <taxon>Sordariomycetes</taxon>
        <taxon>Sordariomycetidae</taxon>
        <taxon>Sordariales</taxon>
        <taxon>Chaetomiaceae</taxon>
        <taxon>Thermochaetoides</taxon>
    </lineage>
</organism>
<dbReference type="InterPro" id="IPR052036">
    <property type="entry name" value="Hydrolase/PRTase-associated"/>
</dbReference>
<evidence type="ECO:0000256" key="1">
    <source>
        <dbReference type="SAM" id="MobiDB-lite"/>
    </source>
</evidence>
<evidence type="ECO:0000313" key="3">
    <source>
        <dbReference type="Proteomes" id="UP000008066"/>
    </source>
</evidence>
<proteinExistence type="predicted"/>
<reference evidence="2 3" key="1">
    <citation type="journal article" date="2011" name="Cell">
        <title>Insight into structure and assembly of the nuclear pore complex by utilizing the genome of a eukaryotic thermophile.</title>
        <authorList>
            <person name="Amlacher S."/>
            <person name="Sarges P."/>
            <person name="Flemming D."/>
            <person name="van Noort V."/>
            <person name="Kunze R."/>
            <person name="Devos D.P."/>
            <person name="Arumugam M."/>
            <person name="Bork P."/>
            <person name="Hurt E."/>
        </authorList>
    </citation>
    <scope>NUCLEOTIDE SEQUENCE [LARGE SCALE GENOMIC DNA]</scope>
    <source>
        <strain evidence="3">DSM 1495 / CBS 144.50 / IMI 039719</strain>
    </source>
</reference>
<dbReference type="PANTHER" id="PTHR31299">
    <property type="entry name" value="ESTERASE, PUTATIVE (AFU_ORTHOLOGUE AFUA_1G05850)-RELATED"/>
    <property type="match status" value="1"/>
</dbReference>
<evidence type="ECO:0000313" key="2">
    <source>
        <dbReference type="EMBL" id="EGS17582.1"/>
    </source>
</evidence>
<dbReference type="OrthoDB" id="413649at2759"/>
<dbReference type="Gene3D" id="1.20.1440.30">
    <property type="entry name" value="Biosynthetic Protein domain"/>
    <property type="match status" value="1"/>
</dbReference>
<dbReference type="Pfam" id="PF05139">
    <property type="entry name" value="Erythro_esteras"/>
    <property type="match status" value="1"/>
</dbReference>
<feature type="compositionally biased region" description="Basic and acidic residues" evidence="1">
    <location>
        <begin position="474"/>
        <end position="488"/>
    </location>
</feature>
<dbReference type="SUPFAM" id="SSF159501">
    <property type="entry name" value="EreA/ChaN-like"/>
    <property type="match status" value="1"/>
</dbReference>
<dbReference type="InterPro" id="IPR007815">
    <property type="entry name" value="Emycin_Estase"/>
</dbReference>
<feature type="compositionally biased region" description="Basic and acidic residues" evidence="1">
    <location>
        <begin position="551"/>
        <end position="566"/>
    </location>
</feature>
<evidence type="ECO:0008006" key="4">
    <source>
        <dbReference type="Google" id="ProtNLM"/>
    </source>
</evidence>
<dbReference type="Proteomes" id="UP000008066">
    <property type="component" value="Unassembled WGS sequence"/>
</dbReference>
<dbReference type="Gene3D" id="3.30.1870.10">
    <property type="entry name" value="EreA-like, domain 2"/>
    <property type="match status" value="1"/>
</dbReference>
<dbReference type="eggNOG" id="ENOG502QW1H">
    <property type="taxonomic scope" value="Eukaryota"/>
</dbReference>
<dbReference type="HOGENOM" id="CLU_476476_0_0_1"/>